<dbReference type="Pfam" id="PF08241">
    <property type="entry name" value="Methyltransf_11"/>
    <property type="match status" value="1"/>
</dbReference>
<feature type="domain" description="Methyltransferase type 11" evidence="1">
    <location>
        <begin position="44"/>
        <end position="133"/>
    </location>
</feature>
<dbReference type="EMBL" id="QKTX01000027">
    <property type="protein sequence ID" value="PZV76071.1"/>
    <property type="molecule type" value="Genomic_DNA"/>
</dbReference>
<dbReference type="SUPFAM" id="SSF53335">
    <property type="entry name" value="S-adenosyl-L-methionine-dependent methyltransferases"/>
    <property type="match status" value="1"/>
</dbReference>
<dbReference type="CDD" id="cd02440">
    <property type="entry name" value="AdoMet_MTases"/>
    <property type="match status" value="1"/>
</dbReference>
<organism evidence="2 3">
    <name type="scientific">Algoriphagus aquaeductus</name>
    <dbReference type="NCBI Taxonomy" id="475299"/>
    <lineage>
        <taxon>Bacteria</taxon>
        <taxon>Pseudomonadati</taxon>
        <taxon>Bacteroidota</taxon>
        <taxon>Cytophagia</taxon>
        <taxon>Cytophagales</taxon>
        <taxon>Cyclobacteriaceae</taxon>
        <taxon>Algoriphagus</taxon>
    </lineage>
</organism>
<dbReference type="AlphaFoldDB" id="A0A326RRI5"/>
<proteinExistence type="predicted"/>
<dbReference type="InterPro" id="IPR029063">
    <property type="entry name" value="SAM-dependent_MTases_sf"/>
</dbReference>
<evidence type="ECO:0000259" key="1">
    <source>
        <dbReference type="Pfam" id="PF08241"/>
    </source>
</evidence>
<accession>A0A326RRI5</accession>
<protein>
    <recommendedName>
        <fullName evidence="1">Methyltransferase type 11 domain-containing protein</fullName>
    </recommendedName>
</protein>
<evidence type="ECO:0000313" key="2">
    <source>
        <dbReference type="EMBL" id="PZV76071.1"/>
    </source>
</evidence>
<dbReference type="OrthoDB" id="836632at2"/>
<dbReference type="Proteomes" id="UP000248917">
    <property type="component" value="Unassembled WGS sequence"/>
</dbReference>
<dbReference type="InterPro" id="IPR013216">
    <property type="entry name" value="Methyltransf_11"/>
</dbReference>
<name>A0A326RRI5_9BACT</name>
<dbReference type="RefSeq" id="WP_111395069.1">
    <property type="nucleotide sequence ID" value="NZ_QKTX01000027.1"/>
</dbReference>
<comment type="caution">
    <text evidence="2">The sequence shown here is derived from an EMBL/GenBank/DDBJ whole genome shotgun (WGS) entry which is preliminary data.</text>
</comment>
<dbReference type="GO" id="GO:0008757">
    <property type="term" value="F:S-adenosylmethionine-dependent methyltransferase activity"/>
    <property type="evidence" value="ECO:0007669"/>
    <property type="project" value="InterPro"/>
</dbReference>
<reference evidence="2 3" key="1">
    <citation type="submission" date="2018-06" db="EMBL/GenBank/DDBJ databases">
        <title>Genomic Encyclopedia of Archaeal and Bacterial Type Strains, Phase II (KMG-II): from individual species to whole genera.</title>
        <authorList>
            <person name="Goeker M."/>
        </authorList>
    </citation>
    <scope>NUCLEOTIDE SEQUENCE [LARGE SCALE GENOMIC DNA]</scope>
    <source>
        <strain evidence="2 3">T4</strain>
    </source>
</reference>
<keyword evidence="3" id="KW-1185">Reference proteome</keyword>
<dbReference type="Gene3D" id="3.40.50.150">
    <property type="entry name" value="Vaccinia Virus protein VP39"/>
    <property type="match status" value="1"/>
</dbReference>
<sequence length="208" mass="24130">MSDAYGCLSRLYQPLSKVVFGRDLMEANQAFISENLGKKVHLIGGGDGSAYPIFGERLQGIFWEKSLAMMQLAWENLKSSALEFRHGEFAPSESEEMEVVILPFVLDTLRDEEIRELLRKIKRAIGPRGKLIVSDFYPAETFGQRILEKVMLWFFRWIAQHPRKDIPFLPLFLEKEGFRLVEKKTWRKGWIFSATYRLDEGKEGFSNS</sequence>
<evidence type="ECO:0000313" key="3">
    <source>
        <dbReference type="Proteomes" id="UP000248917"/>
    </source>
</evidence>
<gene>
    <name evidence="2" type="ORF">CLV31_12720</name>
</gene>